<dbReference type="PANTHER" id="PTHR31625">
    <property type="match status" value="1"/>
</dbReference>
<name>A0A8B7BKL9_PHODC</name>
<evidence type="ECO:0000313" key="4">
    <source>
        <dbReference type="RefSeq" id="XP_008779727.2"/>
    </source>
</evidence>
<dbReference type="SUPFAM" id="SSF52777">
    <property type="entry name" value="CoA-dependent acyltransferases"/>
    <property type="match status" value="1"/>
</dbReference>
<keyword evidence="3" id="KW-1185">Reference proteome</keyword>
<dbReference type="OrthoDB" id="1862401at2759"/>
<dbReference type="Gene3D" id="3.30.559.10">
    <property type="entry name" value="Chloramphenicol acetyltransferase-like domain"/>
    <property type="match status" value="2"/>
</dbReference>
<dbReference type="KEGG" id="pda:103699484"/>
<sequence length="448" mass="48728">MASKFPALRVLENSRVSPPPGSVAPASLPLTFFDVIWLVQHPVERLFFYDFPNPIAHFIDSCLPNLKSSLSVTLHHFFPLAGNIRRSPGSDDRYEIAYVDGDSVSFTVAEHDGDFHDFSDDHGCDISKLRQLVPQLPKAQDAQPSLAVQVTVFPNHGIAIGVSINHAACDGSSSMHFMKSWASACKSGGSMPEVAPPPLFDRTLISDPRGLYSVFLDDVAGMSAPEPSAEIPFADMVHATFSLKQDQIQRLKRLVLARAAERETSFHCSTIVVALAYVWVCFVKMRGLASDRKAYSGFPVDCRGRLQPPLPASYFGNCVGPCFVEVAVGDVIGEEGFVAAAEAIGKAIEGIKHGILDGAEIWLRRFVSVLPEQPMTVAGSPKFRVYETDFGWGGPKKVLVTSISGPRNISVAESRAEQGGIEIGMVLPKHVMDEFSAHFFNGLKLIAK</sequence>
<dbReference type="AlphaFoldDB" id="A0A8B7BKL9"/>
<gene>
    <name evidence="4" type="primary">LOC103699484</name>
</gene>
<keyword evidence="1" id="KW-0808">Transferase</keyword>
<evidence type="ECO:0000256" key="2">
    <source>
        <dbReference type="ARBA" id="ARBA00023315"/>
    </source>
</evidence>
<dbReference type="GeneID" id="103699484"/>
<keyword evidence="2" id="KW-0012">Acyltransferase</keyword>
<reference evidence="4" key="2">
    <citation type="submission" date="2025-08" db="UniProtKB">
        <authorList>
            <consortium name="RefSeq"/>
        </authorList>
    </citation>
    <scope>IDENTIFICATION</scope>
    <source>
        <tissue evidence="4">Young leaves</tissue>
    </source>
</reference>
<dbReference type="Proteomes" id="UP000228380">
    <property type="component" value="Chromosome 2"/>
</dbReference>
<reference evidence="3" key="1">
    <citation type="journal article" date="2019" name="Nat. Commun.">
        <title>Genome-wide association mapping of date palm fruit traits.</title>
        <authorList>
            <person name="Hazzouri K.M."/>
            <person name="Gros-Balthazard M."/>
            <person name="Flowers J.M."/>
            <person name="Copetti D."/>
            <person name="Lemansour A."/>
            <person name="Lebrun M."/>
            <person name="Masmoudi K."/>
            <person name="Ferrand S."/>
            <person name="Dhar M.I."/>
            <person name="Fresquez Z.A."/>
            <person name="Rosas U."/>
            <person name="Zhang J."/>
            <person name="Talag J."/>
            <person name="Lee S."/>
            <person name="Kudrna D."/>
            <person name="Powell R.F."/>
            <person name="Leitch I.J."/>
            <person name="Krueger R.R."/>
            <person name="Wing R.A."/>
            <person name="Amiri K.M.A."/>
            <person name="Purugganan M.D."/>
        </authorList>
    </citation>
    <scope>NUCLEOTIDE SEQUENCE [LARGE SCALE GENOMIC DNA]</scope>
    <source>
        <strain evidence="3">cv. Khalas</strain>
    </source>
</reference>
<evidence type="ECO:0000256" key="1">
    <source>
        <dbReference type="ARBA" id="ARBA00022679"/>
    </source>
</evidence>
<accession>A0A8B7BKL9</accession>
<evidence type="ECO:0000313" key="3">
    <source>
        <dbReference type="Proteomes" id="UP000228380"/>
    </source>
</evidence>
<dbReference type="RefSeq" id="XP_008779727.2">
    <property type="nucleotide sequence ID" value="XM_008781505.4"/>
</dbReference>
<dbReference type="Pfam" id="PF02458">
    <property type="entry name" value="Transferase"/>
    <property type="match status" value="1"/>
</dbReference>
<dbReference type="InterPro" id="IPR023213">
    <property type="entry name" value="CAT-like_dom_sf"/>
</dbReference>
<dbReference type="GO" id="GO:0016747">
    <property type="term" value="F:acyltransferase activity, transferring groups other than amino-acyl groups"/>
    <property type="evidence" value="ECO:0007669"/>
    <property type="project" value="UniProtKB-ARBA"/>
</dbReference>
<protein>
    <submittedName>
        <fullName evidence="4">Malonyl-coenzyme A:anthocyanin 3-O-glucoside-6''-O-malonyltransferase-like</fullName>
    </submittedName>
</protein>
<proteinExistence type="predicted"/>
<organism evidence="3 4">
    <name type="scientific">Phoenix dactylifera</name>
    <name type="common">Date palm</name>
    <dbReference type="NCBI Taxonomy" id="42345"/>
    <lineage>
        <taxon>Eukaryota</taxon>
        <taxon>Viridiplantae</taxon>
        <taxon>Streptophyta</taxon>
        <taxon>Embryophyta</taxon>
        <taxon>Tracheophyta</taxon>
        <taxon>Spermatophyta</taxon>
        <taxon>Magnoliopsida</taxon>
        <taxon>Liliopsida</taxon>
        <taxon>Arecaceae</taxon>
        <taxon>Coryphoideae</taxon>
        <taxon>Phoeniceae</taxon>
        <taxon>Phoenix</taxon>
    </lineage>
</organism>
<dbReference type="InterPro" id="IPR051504">
    <property type="entry name" value="Plant_metabolite_acyltrans"/>
</dbReference>